<feature type="region of interest" description="Disordered" evidence="2">
    <location>
        <begin position="107"/>
        <end position="191"/>
    </location>
</feature>
<evidence type="ECO:0000256" key="2">
    <source>
        <dbReference type="SAM" id="MobiDB-lite"/>
    </source>
</evidence>
<reference evidence="4 5" key="1">
    <citation type="submission" date="2024-04" db="EMBL/GenBank/DDBJ databases">
        <authorList>
            <person name="Fracassetti M."/>
        </authorList>
    </citation>
    <scope>NUCLEOTIDE SEQUENCE [LARGE SCALE GENOMIC DNA]</scope>
</reference>
<evidence type="ECO:0000259" key="3">
    <source>
        <dbReference type="PROSITE" id="PS50158"/>
    </source>
</evidence>
<dbReference type="GO" id="GO:0008270">
    <property type="term" value="F:zinc ion binding"/>
    <property type="evidence" value="ECO:0007669"/>
    <property type="project" value="UniProtKB-KW"/>
</dbReference>
<name>A0AAV2GSK7_9ROSI</name>
<dbReference type="PANTHER" id="PTHR31286">
    <property type="entry name" value="GLYCINE-RICH CELL WALL STRUCTURAL PROTEIN 1.8-LIKE"/>
    <property type="match status" value="1"/>
</dbReference>
<dbReference type="PROSITE" id="PS50158">
    <property type="entry name" value="ZF_CCHC"/>
    <property type="match status" value="1"/>
</dbReference>
<dbReference type="GO" id="GO:0003676">
    <property type="term" value="F:nucleic acid binding"/>
    <property type="evidence" value="ECO:0007669"/>
    <property type="project" value="InterPro"/>
</dbReference>
<feature type="compositionally biased region" description="Basic and acidic residues" evidence="2">
    <location>
        <begin position="117"/>
        <end position="126"/>
    </location>
</feature>
<gene>
    <name evidence="4" type="ORF">LTRI10_LOCUS52081</name>
</gene>
<feature type="compositionally biased region" description="Polar residues" evidence="2">
    <location>
        <begin position="181"/>
        <end position="191"/>
    </location>
</feature>
<dbReference type="Proteomes" id="UP001497516">
    <property type="component" value="Chromosome 9"/>
</dbReference>
<sequence>MVVWVQFPALPIHFYHKEVLFSLGNMIGRAIKLDYHTLHQERAKFGCIAVEVDLSKPLVPRIWLDGAWQYLEYENLAVVCFECGKVGYISSTCPSLQTYEQNNLEKGLATVPTDTPAPEKSDDEKTGFGPWMQVSRKSRRGNKIGEKRQVGNNTGNNLRKEEINGLHKQGKGEGLQKEMTSKQGNTQRQRT</sequence>
<accession>A0AAV2GSK7</accession>
<dbReference type="AlphaFoldDB" id="A0AAV2GSK7"/>
<feature type="domain" description="CCHC-type" evidence="3">
    <location>
        <begin position="80"/>
        <end position="95"/>
    </location>
</feature>
<feature type="compositionally biased region" description="Basic and acidic residues" evidence="2">
    <location>
        <begin position="158"/>
        <end position="180"/>
    </location>
</feature>
<keyword evidence="1" id="KW-0479">Metal-binding</keyword>
<dbReference type="InterPro" id="IPR040256">
    <property type="entry name" value="At4g02000-like"/>
</dbReference>
<proteinExistence type="predicted"/>
<keyword evidence="1" id="KW-0862">Zinc</keyword>
<dbReference type="PANTHER" id="PTHR31286:SF99">
    <property type="entry name" value="DUF4283 DOMAIN-CONTAINING PROTEIN"/>
    <property type="match status" value="1"/>
</dbReference>
<dbReference type="InterPro" id="IPR001878">
    <property type="entry name" value="Znf_CCHC"/>
</dbReference>
<keyword evidence="5" id="KW-1185">Reference proteome</keyword>
<organism evidence="4 5">
    <name type="scientific">Linum trigynum</name>
    <dbReference type="NCBI Taxonomy" id="586398"/>
    <lineage>
        <taxon>Eukaryota</taxon>
        <taxon>Viridiplantae</taxon>
        <taxon>Streptophyta</taxon>
        <taxon>Embryophyta</taxon>
        <taxon>Tracheophyta</taxon>
        <taxon>Spermatophyta</taxon>
        <taxon>Magnoliopsida</taxon>
        <taxon>eudicotyledons</taxon>
        <taxon>Gunneridae</taxon>
        <taxon>Pentapetalae</taxon>
        <taxon>rosids</taxon>
        <taxon>fabids</taxon>
        <taxon>Malpighiales</taxon>
        <taxon>Linaceae</taxon>
        <taxon>Linum</taxon>
    </lineage>
</organism>
<evidence type="ECO:0000313" key="5">
    <source>
        <dbReference type="Proteomes" id="UP001497516"/>
    </source>
</evidence>
<evidence type="ECO:0000256" key="1">
    <source>
        <dbReference type="PROSITE-ProRule" id="PRU00047"/>
    </source>
</evidence>
<evidence type="ECO:0000313" key="4">
    <source>
        <dbReference type="EMBL" id="CAL1412813.1"/>
    </source>
</evidence>
<dbReference type="EMBL" id="OZ034822">
    <property type="protein sequence ID" value="CAL1412813.1"/>
    <property type="molecule type" value="Genomic_DNA"/>
</dbReference>
<protein>
    <recommendedName>
        <fullName evidence="3">CCHC-type domain-containing protein</fullName>
    </recommendedName>
</protein>
<keyword evidence="1" id="KW-0863">Zinc-finger</keyword>